<evidence type="ECO:0000313" key="2">
    <source>
        <dbReference type="EMBL" id="KAF1995357.1"/>
    </source>
</evidence>
<evidence type="ECO:0000256" key="1">
    <source>
        <dbReference type="SAM" id="MobiDB-lite"/>
    </source>
</evidence>
<dbReference type="AlphaFoldDB" id="A0A6A5W2B4"/>
<protein>
    <submittedName>
        <fullName evidence="2">Uncharacterized protein</fullName>
    </submittedName>
</protein>
<proteinExistence type="predicted"/>
<reference evidence="2" key="1">
    <citation type="journal article" date="2020" name="Stud. Mycol.">
        <title>101 Dothideomycetes genomes: a test case for predicting lifestyles and emergence of pathogens.</title>
        <authorList>
            <person name="Haridas S."/>
            <person name="Albert R."/>
            <person name="Binder M."/>
            <person name="Bloem J."/>
            <person name="Labutti K."/>
            <person name="Salamov A."/>
            <person name="Andreopoulos B."/>
            <person name="Baker S."/>
            <person name="Barry K."/>
            <person name="Bills G."/>
            <person name="Bluhm B."/>
            <person name="Cannon C."/>
            <person name="Castanera R."/>
            <person name="Culley D."/>
            <person name="Daum C."/>
            <person name="Ezra D."/>
            <person name="Gonzalez J."/>
            <person name="Henrissat B."/>
            <person name="Kuo A."/>
            <person name="Liang C."/>
            <person name="Lipzen A."/>
            <person name="Lutzoni F."/>
            <person name="Magnuson J."/>
            <person name="Mondo S."/>
            <person name="Nolan M."/>
            <person name="Ohm R."/>
            <person name="Pangilinan J."/>
            <person name="Park H.-J."/>
            <person name="Ramirez L."/>
            <person name="Alfaro M."/>
            <person name="Sun H."/>
            <person name="Tritt A."/>
            <person name="Yoshinaga Y."/>
            <person name="Zwiers L.-H."/>
            <person name="Turgeon B."/>
            <person name="Goodwin S."/>
            <person name="Spatafora J."/>
            <person name="Crous P."/>
            <person name="Grigoriev I."/>
        </authorList>
    </citation>
    <scope>NUCLEOTIDE SEQUENCE</scope>
    <source>
        <strain evidence="2">CBS 123094</strain>
    </source>
</reference>
<keyword evidence="3" id="KW-1185">Reference proteome</keyword>
<organism evidence="2 3">
    <name type="scientific">Amniculicola lignicola CBS 123094</name>
    <dbReference type="NCBI Taxonomy" id="1392246"/>
    <lineage>
        <taxon>Eukaryota</taxon>
        <taxon>Fungi</taxon>
        <taxon>Dikarya</taxon>
        <taxon>Ascomycota</taxon>
        <taxon>Pezizomycotina</taxon>
        <taxon>Dothideomycetes</taxon>
        <taxon>Pleosporomycetidae</taxon>
        <taxon>Pleosporales</taxon>
        <taxon>Amniculicolaceae</taxon>
        <taxon>Amniculicola</taxon>
    </lineage>
</organism>
<name>A0A6A5W2B4_9PLEO</name>
<gene>
    <name evidence="2" type="ORF">P154DRAFT_346728</name>
</gene>
<feature type="region of interest" description="Disordered" evidence="1">
    <location>
        <begin position="129"/>
        <end position="154"/>
    </location>
</feature>
<dbReference type="EMBL" id="ML977640">
    <property type="protein sequence ID" value="KAF1995357.1"/>
    <property type="molecule type" value="Genomic_DNA"/>
</dbReference>
<sequence length="154" mass="17882">MGDLVDSKLAMTLHRLEVWRQPAVKGASCESIRSSLWKECCLPGNNLLFANHSRWFQCTWPVCVAKTVPRARLLRRSTRSIWPQDEMCTRGSCSDRGLAQNSVISREAEVGRRWCERIVERRELDVKLRAGQEPPNEPKKWQLRPTYAHTHTLR</sequence>
<dbReference type="Proteomes" id="UP000799779">
    <property type="component" value="Unassembled WGS sequence"/>
</dbReference>
<evidence type="ECO:0000313" key="3">
    <source>
        <dbReference type="Proteomes" id="UP000799779"/>
    </source>
</evidence>
<accession>A0A6A5W2B4</accession>
<feature type="compositionally biased region" description="Basic and acidic residues" evidence="1">
    <location>
        <begin position="129"/>
        <end position="140"/>
    </location>
</feature>